<evidence type="ECO:0000256" key="1">
    <source>
        <dbReference type="SAM" id="SignalP"/>
    </source>
</evidence>
<dbReference type="EMBL" id="JARRAG010000002">
    <property type="protein sequence ID" value="MDG3005060.1"/>
    <property type="molecule type" value="Genomic_DNA"/>
</dbReference>
<protein>
    <submittedName>
        <fullName evidence="3">Spondin domain-containing protein</fullName>
    </submittedName>
</protein>
<feature type="chain" id="PRO_5046902182" evidence="1">
    <location>
        <begin position="29"/>
        <end position="271"/>
    </location>
</feature>
<reference evidence="3 4" key="1">
    <citation type="submission" date="2023-03" db="EMBL/GenBank/DDBJ databases">
        <title>Paludisphaera mucosa sp. nov. a novel planctomycete from northern fen.</title>
        <authorList>
            <person name="Ivanova A."/>
        </authorList>
    </citation>
    <scope>NUCLEOTIDE SEQUENCE [LARGE SCALE GENOMIC DNA]</scope>
    <source>
        <strain evidence="3 4">Pla2</strain>
    </source>
</reference>
<gene>
    <name evidence="3" type="ORF">PZE19_14830</name>
</gene>
<feature type="domain" description="Ice-binding protein C-terminal" evidence="2">
    <location>
        <begin position="243"/>
        <end position="266"/>
    </location>
</feature>
<evidence type="ECO:0000259" key="2">
    <source>
        <dbReference type="Pfam" id="PF07589"/>
    </source>
</evidence>
<keyword evidence="1" id="KW-0732">Signal</keyword>
<dbReference type="Pfam" id="PF07589">
    <property type="entry name" value="PEP-CTERM"/>
    <property type="match status" value="1"/>
</dbReference>
<organism evidence="3 4">
    <name type="scientific">Paludisphaera mucosa</name>
    <dbReference type="NCBI Taxonomy" id="3030827"/>
    <lineage>
        <taxon>Bacteria</taxon>
        <taxon>Pseudomonadati</taxon>
        <taxon>Planctomycetota</taxon>
        <taxon>Planctomycetia</taxon>
        <taxon>Isosphaerales</taxon>
        <taxon>Isosphaeraceae</taxon>
        <taxon>Paludisphaera</taxon>
    </lineage>
</organism>
<dbReference type="RefSeq" id="WP_277861409.1">
    <property type="nucleotide sequence ID" value="NZ_JARRAG010000002.1"/>
</dbReference>
<dbReference type="NCBIfam" id="TIGR02595">
    <property type="entry name" value="PEP_CTERM"/>
    <property type="match status" value="1"/>
</dbReference>
<evidence type="ECO:0000313" key="4">
    <source>
        <dbReference type="Proteomes" id="UP001216907"/>
    </source>
</evidence>
<dbReference type="Gene3D" id="2.60.40.2130">
    <property type="entry name" value="F-spondin domain"/>
    <property type="match status" value="1"/>
</dbReference>
<proteinExistence type="predicted"/>
<dbReference type="InterPro" id="IPR009465">
    <property type="entry name" value="Spondin_N"/>
</dbReference>
<accession>A0ABT6FBY6</accession>
<dbReference type="InterPro" id="IPR038678">
    <property type="entry name" value="Spondin_N_sf"/>
</dbReference>
<feature type="signal peptide" evidence="1">
    <location>
        <begin position="1"/>
        <end position="28"/>
    </location>
</feature>
<sequence>MLNTHAWRARSLALVALLSLLGGASAVAGPLAVTVTNNQPGGGFGISPVWLGVHDGTYRTFTPGEAVGPALQALAELGDPSALAAAFAGHGSGAVAGSAPIGPGGSASTILDVADPTTQQYLSFASMVVPSNDFFFGNADPLAFRLFDAQGRFTGPITIQIFGAGAWDAGSEVNDIGFGAAFIAGDDAHDHVAEGGVITRVFGGSIDQSAYLASIDGRATPYGYNISHLISPGDLIATITITSVPEPSTFLMLGVAAVGVGLAARRSRPRG</sequence>
<name>A0ABT6FBY6_9BACT</name>
<dbReference type="InterPro" id="IPR013424">
    <property type="entry name" value="Ice-binding_C"/>
</dbReference>
<dbReference type="Proteomes" id="UP001216907">
    <property type="component" value="Unassembled WGS sequence"/>
</dbReference>
<comment type="caution">
    <text evidence="3">The sequence shown here is derived from an EMBL/GenBank/DDBJ whole genome shotgun (WGS) entry which is preliminary data.</text>
</comment>
<keyword evidence="4" id="KW-1185">Reference proteome</keyword>
<dbReference type="NCBIfam" id="NF038123">
    <property type="entry name" value="NF038123_dom"/>
    <property type="match status" value="1"/>
</dbReference>
<evidence type="ECO:0000313" key="3">
    <source>
        <dbReference type="EMBL" id="MDG3005060.1"/>
    </source>
</evidence>